<organism evidence="1 2">
    <name type="scientific">Hermanssonia centrifuga</name>
    <dbReference type="NCBI Taxonomy" id="98765"/>
    <lineage>
        <taxon>Eukaryota</taxon>
        <taxon>Fungi</taxon>
        <taxon>Dikarya</taxon>
        <taxon>Basidiomycota</taxon>
        <taxon>Agaricomycotina</taxon>
        <taxon>Agaricomycetes</taxon>
        <taxon>Polyporales</taxon>
        <taxon>Meruliaceae</taxon>
        <taxon>Hermanssonia</taxon>
    </lineage>
</organism>
<name>A0A4S4KIM1_9APHY</name>
<evidence type="ECO:0000313" key="1">
    <source>
        <dbReference type="EMBL" id="THG97730.1"/>
    </source>
</evidence>
<accession>A0A4S4KIM1</accession>
<proteinExistence type="predicted"/>
<sequence length="1065" mass="118740">MCVGENNATRVAEYLNLQIGTLWENAADCVKRQGTGLKPDDSHKYSFALAEFYYGRHQSTRQPSKSDMLFYASFGKPTLEFICNHTAILHLYINEGHYNTDLSKVTSEIAPAILEHNRSFGKDTKLSFRVPFETSYISSPGSKFGKGHYAFSLHTFDYSKAELLSVVQELEPARQALSFYLSQYLQLLDGAGRHIFFSLPNFDDDRLRLSIDFSVASHTLLDIDKIQGISSEKINASLSVSWLKAAMLSGNANVTPAEHLAISLAEYRSTWLSHDSDVHFQVKLGPPRLKSLCNQEAVVLITIDEVTFFDTQDLKRAPRQRYTDWEIALLTNVVPIIEEDGTVIGARLELNSSRFAPGLSHFTRYVESDKDASRYWSLFVTFITTRYLNILESAQYHIVYFNKSGDLWPQLLGPSEDVPDMHGFDQITTITQTAINEYFWSTWSGTQSSKSVVGTALASWSYNNLFSADFGPPTVRLLEPGDNGIKAIVWIHLRKGHLKGLRDWKPWTEGEQYSFEDCHLAFETELKIADHDELKDLSLWANHLEDSFVYKEHGAKADRILKHICLDLHSLNFLNELSRVDTLFKGKDKRPIEKLQALLVYVQAHYFPHLISTGLHVLHTIPVWNAGAPSLPSNALTKVEFHIHSKAVVHGGQVAKEAVIVIPGTVGSRQLPPPHGRQSWLDKWVVYATKGKLYGSVALSKRLFLGERLLSVLSHVNAITTLVPLPFSLRNGGWNVQLTTWAEGEAGRGGDSKWELDKEISGVLQYKWQHVGGWVYHYKGNDVGDHRFSVTCVTNNTLHIPTDFQRDITDIKLHGEVILRLEVAAAAQSWSAQSSATWAATVGAYSEAGGLQVKIISSVPPSFEKSRVEGNAVPTSHTDPESLLRSNLRVPESAELGQVLSEFKTFEGIWQSVYPGTSAYDLTHYVIEKNGDLLFELRPYPQLLPSEGLIQKTSSSVVDVVHTPQPVHDVDIRAARLQALGELTAKTPLKPPSAADQPRISSFNRPVEGIGFLQPLSIKEKTVDTVSERGNGNAHSLYVPKVVNGGRHVTTRTLSGNGFGTWGGA</sequence>
<dbReference type="Proteomes" id="UP000309038">
    <property type="component" value="Unassembled WGS sequence"/>
</dbReference>
<protein>
    <submittedName>
        <fullName evidence="1">Uncharacterized protein</fullName>
    </submittedName>
</protein>
<dbReference type="AlphaFoldDB" id="A0A4S4KIM1"/>
<keyword evidence="2" id="KW-1185">Reference proteome</keyword>
<dbReference type="EMBL" id="SGPJ01000152">
    <property type="protein sequence ID" value="THG97730.1"/>
    <property type="molecule type" value="Genomic_DNA"/>
</dbReference>
<comment type="caution">
    <text evidence="1">The sequence shown here is derived from an EMBL/GenBank/DDBJ whole genome shotgun (WGS) entry which is preliminary data.</text>
</comment>
<gene>
    <name evidence="1" type="ORF">EW026_g4330</name>
</gene>
<evidence type="ECO:0000313" key="2">
    <source>
        <dbReference type="Proteomes" id="UP000309038"/>
    </source>
</evidence>
<reference evidence="1 2" key="1">
    <citation type="submission" date="2019-02" db="EMBL/GenBank/DDBJ databases">
        <title>Genome sequencing of the rare red list fungi Phlebia centrifuga.</title>
        <authorList>
            <person name="Buettner E."/>
            <person name="Kellner H."/>
        </authorList>
    </citation>
    <scope>NUCLEOTIDE SEQUENCE [LARGE SCALE GENOMIC DNA]</scope>
    <source>
        <strain evidence="1 2">DSM 108282</strain>
    </source>
</reference>